<dbReference type="KEGG" id="paby:Ga0080574_TMP3384"/>
<proteinExistence type="predicted"/>
<evidence type="ECO:0000259" key="1">
    <source>
        <dbReference type="Pfam" id="PF05099"/>
    </source>
</evidence>
<dbReference type="CDD" id="cd07176">
    <property type="entry name" value="terB"/>
    <property type="match status" value="1"/>
</dbReference>
<reference evidence="2 3" key="1">
    <citation type="submission" date="2016-04" db="EMBL/GenBank/DDBJ databases">
        <title>Deep-sea bacteria in the southern Pacific.</title>
        <authorList>
            <person name="Tang K."/>
        </authorList>
    </citation>
    <scope>NUCLEOTIDE SEQUENCE [LARGE SCALE GENOMIC DNA]</scope>
    <source>
        <strain evidence="2 3">JLT2014</strain>
    </source>
</reference>
<gene>
    <name evidence="2" type="ORF">Ga0080574_TMP3384</name>
</gene>
<organism evidence="2 3">
    <name type="scientific">Salipiger abyssi</name>
    <dbReference type="NCBI Taxonomy" id="1250539"/>
    <lineage>
        <taxon>Bacteria</taxon>
        <taxon>Pseudomonadati</taxon>
        <taxon>Pseudomonadota</taxon>
        <taxon>Alphaproteobacteria</taxon>
        <taxon>Rhodobacterales</taxon>
        <taxon>Roseobacteraceae</taxon>
        <taxon>Salipiger</taxon>
    </lineage>
</organism>
<keyword evidence="3" id="KW-1185">Reference proteome</keyword>
<accession>A0A1P8UWF8</accession>
<dbReference type="STRING" id="1250539.Ga0080574_TMP3384"/>
<dbReference type="EMBL" id="CP015093">
    <property type="protein sequence ID" value="APZ53718.1"/>
    <property type="molecule type" value="Genomic_DNA"/>
</dbReference>
<dbReference type="Gene3D" id="1.10.3680.10">
    <property type="entry name" value="TerB-like"/>
    <property type="match status" value="1"/>
</dbReference>
<dbReference type="AlphaFoldDB" id="A0A1P8UWF8"/>
<dbReference type="SUPFAM" id="SSF158682">
    <property type="entry name" value="TerB-like"/>
    <property type="match status" value="1"/>
</dbReference>
<dbReference type="RefSeq" id="WP_076702546.1">
    <property type="nucleotide sequence ID" value="NZ_CP015093.1"/>
</dbReference>
<dbReference type="InterPro" id="IPR029024">
    <property type="entry name" value="TerB-like"/>
</dbReference>
<protein>
    <submittedName>
        <fullName evidence="2">Tellurite resistance protein TerB</fullName>
    </submittedName>
</protein>
<dbReference type="Proteomes" id="UP000187059">
    <property type="component" value="Chromosome"/>
</dbReference>
<evidence type="ECO:0000313" key="2">
    <source>
        <dbReference type="EMBL" id="APZ53718.1"/>
    </source>
</evidence>
<name>A0A1P8UWF8_9RHOB</name>
<dbReference type="InterPro" id="IPR007791">
    <property type="entry name" value="DjlA_N"/>
</dbReference>
<evidence type="ECO:0000313" key="3">
    <source>
        <dbReference type="Proteomes" id="UP000187059"/>
    </source>
</evidence>
<sequence>MLAKLKERLSGGANRLQGRTDLLEAVCASAALVAAADGSIDDSEIEGAVKAVTANEALNTAFDARQIEGCMQRMLDRAGGGRVGQMTLMKELDDIASNTDDAEMVLLTAMDIADADGTVDETERAMIDKIAKRLGLKAESYA</sequence>
<dbReference type="Pfam" id="PF05099">
    <property type="entry name" value="TerB"/>
    <property type="match status" value="1"/>
</dbReference>
<feature type="domain" description="Co-chaperone DjlA N-terminal" evidence="1">
    <location>
        <begin position="24"/>
        <end position="141"/>
    </location>
</feature>